<evidence type="ECO:0000256" key="6">
    <source>
        <dbReference type="ARBA" id="ARBA00023004"/>
    </source>
</evidence>
<dbReference type="GO" id="GO:0006121">
    <property type="term" value="P:mitochondrial electron transport, succinate to ubiquinone"/>
    <property type="evidence" value="ECO:0007669"/>
    <property type="project" value="TreeGrafter"/>
</dbReference>
<evidence type="ECO:0000256" key="4">
    <source>
        <dbReference type="ARBA" id="ARBA00022723"/>
    </source>
</evidence>
<evidence type="ECO:0000256" key="3">
    <source>
        <dbReference type="ARBA" id="ARBA00022692"/>
    </source>
</evidence>
<comment type="subcellular location">
    <subcellularLocation>
        <location evidence="1">Membrane</location>
        <topology evidence="1">Multi-pass membrane protein</topology>
    </subcellularLocation>
</comment>
<keyword evidence="5 8" id="KW-1133">Transmembrane helix</keyword>
<keyword evidence="6" id="KW-0408">Iron</keyword>
<dbReference type="Pfam" id="PF01127">
    <property type="entry name" value="Sdh_cyt"/>
    <property type="match status" value="1"/>
</dbReference>
<dbReference type="InterPro" id="IPR014314">
    <property type="entry name" value="Succ_DH_cytb556"/>
</dbReference>
<dbReference type="GO" id="GO:0009055">
    <property type="term" value="F:electron transfer activity"/>
    <property type="evidence" value="ECO:0007669"/>
    <property type="project" value="InterPro"/>
</dbReference>
<dbReference type="InterPro" id="IPR018495">
    <property type="entry name" value="Succ_DH_cyt_bsu_CS"/>
</dbReference>
<evidence type="ECO:0000256" key="8">
    <source>
        <dbReference type="SAM" id="Phobius"/>
    </source>
</evidence>
<evidence type="ECO:0000256" key="1">
    <source>
        <dbReference type="ARBA" id="ARBA00004141"/>
    </source>
</evidence>
<dbReference type="AlphaFoldDB" id="A0AAE8N684"/>
<dbReference type="SUPFAM" id="SSF81343">
    <property type="entry name" value="Fumarate reductase respiratory complex transmembrane subunits"/>
    <property type="match status" value="1"/>
</dbReference>
<dbReference type="Gene3D" id="1.20.1300.10">
    <property type="entry name" value="Fumarate reductase/succinate dehydrogenase, transmembrane subunit"/>
    <property type="match status" value="1"/>
</dbReference>
<evidence type="ECO:0000313" key="9">
    <source>
        <dbReference type="EMBL" id="SPO06093.1"/>
    </source>
</evidence>
<dbReference type="EMBL" id="ONZQ02000014">
    <property type="protein sequence ID" value="SPO06093.1"/>
    <property type="molecule type" value="Genomic_DNA"/>
</dbReference>
<dbReference type="InterPro" id="IPR034804">
    <property type="entry name" value="SQR/QFR_C/D"/>
</dbReference>
<keyword evidence="2" id="KW-0349">Heme</keyword>
<dbReference type="GO" id="GO:0006099">
    <property type="term" value="P:tricarboxylic acid cycle"/>
    <property type="evidence" value="ECO:0007669"/>
    <property type="project" value="InterPro"/>
</dbReference>
<dbReference type="GO" id="GO:0016020">
    <property type="term" value="C:membrane"/>
    <property type="evidence" value="ECO:0007669"/>
    <property type="project" value="UniProtKB-SubCell"/>
</dbReference>
<feature type="transmembrane region" description="Helical" evidence="8">
    <location>
        <begin position="80"/>
        <end position="102"/>
    </location>
</feature>
<gene>
    <name evidence="9" type="ORF">DNG_08782</name>
</gene>
<dbReference type="InterPro" id="IPR000701">
    <property type="entry name" value="SuccDH_FuR_B_TM-su"/>
</dbReference>
<feature type="transmembrane region" description="Helical" evidence="8">
    <location>
        <begin position="114"/>
        <end position="143"/>
    </location>
</feature>
<dbReference type="PANTHER" id="PTHR10978:SF5">
    <property type="entry name" value="SUCCINATE DEHYDROGENASE CYTOCHROME B560 SUBUNIT, MITOCHONDRIAL"/>
    <property type="match status" value="1"/>
</dbReference>
<organism evidence="9 10">
    <name type="scientific">Cephalotrichum gorgonifer</name>
    <dbReference type="NCBI Taxonomy" id="2041049"/>
    <lineage>
        <taxon>Eukaryota</taxon>
        <taxon>Fungi</taxon>
        <taxon>Dikarya</taxon>
        <taxon>Ascomycota</taxon>
        <taxon>Pezizomycotina</taxon>
        <taxon>Sordariomycetes</taxon>
        <taxon>Hypocreomycetidae</taxon>
        <taxon>Microascales</taxon>
        <taxon>Microascaceae</taxon>
        <taxon>Cephalotrichum</taxon>
    </lineage>
</organism>
<sequence>MIAQRVGLSALRRGAARPAMFTQNVARLALSTSSPARSIATEKITANDEETLLAAQRKIRPLSPHMQIYDPKQTWLTPSIWTRITGGALAGSLYVYSTLYLVSPLLGWHVESSALVAAFASLPLVVKGLTKSLVAFPFVFHLFNGIRHLVYDVAIGFSRPEIKLWTKLIGAASVVATLALGFLY</sequence>
<keyword evidence="7 8" id="KW-0472">Membrane</keyword>
<evidence type="ECO:0000256" key="5">
    <source>
        <dbReference type="ARBA" id="ARBA00022989"/>
    </source>
</evidence>
<dbReference type="PANTHER" id="PTHR10978">
    <property type="entry name" value="SUCCINATE DEHYDROGENASE CYTOCHROME B560 SUBUNIT"/>
    <property type="match status" value="1"/>
</dbReference>
<name>A0AAE8N684_9PEZI</name>
<dbReference type="Proteomes" id="UP001187682">
    <property type="component" value="Unassembled WGS sequence"/>
</dbReference>
<dbReference type="NCBIfam" id="TIGR02970">
    <property type="entry name" value="succ_dehyd_cytB"/>
    <property type="match status" value="1"/>
</dbReference>
<keyword evidence="4" id="KW-0479">Metal-binding</keyword>
<comment type="caution">
    <text evidence="9">The sequence shown here is derived from an EMBL/GenBank/DDBJ whole genome shotgun (WGS) entry which is preliminary data.</text>
</comment>
<protein>
    <submittedName>
        <fullName evidence="9">Related to cytochrome b-large subunit</fullName>
    </submittedName>
</protein>
<evidence type="ECO:0000256" key="2">
    <source>
        <dbReference type="ARBA" id="ARBA00022617"/>
    </source>
</evidence>
<keyword evidence="3 8" id="KW-0812">Transmembrane</keyword>
<dbReference type="PROSITE" id="PS01001">
    <property type="entry name" value="SDH_CYT_2"/>
    <property type="match status" value="1"/>
</dbReference>
<reference evidence="9" key="1">
    <citation type="submission" date="2018-03" db="EMBL/GenBank/DDBJ databases">
        <authorList>
            <person name="Guldener U."/>
        </authorList>
    </citation>
    <scope>NUCLEOTIDE SEQUENCE</scope>
</reference>
<evidence type="ECO:0000313" key="10">
    <source>
        <dbReference type="Proteomes" id="UP001187682"/>
    </source>
</evidence>
<dbReference type="GO" id="GO:0046872">
    <property type="term" value="F:metal ion binding"/>
    <property type="evidence" value="ECO:0007669"/>
    <property type="project" value="UniProtKB-KW"/>
</dbReference>
<keyword evidence="10" id="KW-1185">Reference proteome</keyword>
<evidence type="ECO:0000256" key="7">
    <source>
        <dbReference type="ARBA" id="ARBA00023136"/>
    </source>
</evidence>
<accession>A0AAE8N684</accession>
<feature type="transmembrane region" description="Helical" evidence="8">
    <location>
        <begin position="164"/>
        <end position="183"/>
    </location>
</feature>
<dbReference type="GO" id="GO:0005739">
    <property type="term" value="C:mitochondrion"/>
    <property type="evidence" value="ECO:0007669"/>
    <property type="project" value="GOC"/>
</dbReference>
<dbReference type="CDD" id="cd03499">
    <property type="entry name" value="SQR_TypeC_SdhC"/>
    <property type="match status" value="1"/>
</dbReference>
<proteinExistence type="predicted"/>